<reference evidence="1" key="1">
    <citation type="submission" date="2018-07" db="EMBL/GenBank/DDBJ databases">
        <authorList>
            <person name="Quirk P.G."/>
            <person name="Krulwich T.A."/>
        </authorList>
    </citation>
    <scope>NUCLEOTIDE SEQUENCE</scope>
    <source>
        <strain evidence="1">Anand</strain>
    </source>
</reference>
<dbReference type="EMBL" id="UIVT01000004">
    <property type="protein sequence ID" value="SVP94073.1"/>
    <property type="molecule type" value="Genomic_DNA"/>
</dbReference>
<organism evidence="1">
    <name type="scientific">Theileria annulata</name>
    <dbReference type="NCBI Taxonomy" id="5874"/>
    <lineage>
        <taxon>Eukaryota</taxon>
        <taxon>Sar</taxon>
        <taxon>Alveolata</taxon>
        <taxon>Apicomplexa</taxon>
        <taxon>Aconoidasida</taxon>
        <taxon>Piroplasmida</taxon>
        <taxon>Theileriidae</taxon>
        <taxon>Theileria</taxon>
    </lineage>
</organism>
<dbReference type="SUPFAM" id="SSF50978">
    <property type="entry name" value="WD40 repeat-like"/>
    <property type="match status" value="1"/>
</dbReference>
<sequence length="183" mass="20522">MNNVEKLIVIGKSGIHLLDSNGRIDQTISNESMISDVNGCVISKNKLCISLLEKAKLIFISQDQIFRASVPELMTSIECSNEGEILYCGSKSGKLYVWNMRDGNLLYCEQIFYNEVTDLKLDELESSLLLSSSNGDLTLIKLIDLFTNNLKLLHFLGHTTHILSVSNYIPIFNPNQLVKYCLG</sequence>
<accession>A0A3B0MUY7</accession>
<name>A0A3B0MUY7_THEAN</name>
<evidence type="ECO:0000313" key="1">
    <source>
        <dbReference type="EMBL" id="SVP94073.1"/>
    </source>
</evidence>
<dbReference type="InterPro" id="IPR036322">
    <property type="entry name" value="WD40_repeat_dom_sf"/>
</dbReference>
<dbReference type="VEuPathDB" id="PiroplasmaDB:TA09150"/>
<dbReference type="Gene3D" id="2.130.10.10">
    <property type="entry name" value="YVTN repeat-like/Quinoprotein amine dehydrogenase"/>
    <property type="match status" value="1"/>
</dbReference>
<protein>
    <recommendedName>
        <fullName evidence="2">WD domain, G-beta repeat</fullName>
    </recommendedName>
</protein>
<evidence type="ECO:0008006" key="2">
    <source>
        <dbReference type="Google" id="ProtNLM"/>
    </source>
</evidence>
<gene>
    <name evidence="1" type="ORF">TAT_000307400</name>
</gene>
<dbReference type="InterPro" id="IPR015943">
    <property type="entry name" value="WD40/YVTN_repeat-like_dom_sf"/>
</dbReference>
<dbReference type="AlphaFoldDB" id="A0A3B0MUY7"/>
<proteinExistence type="predicted"/>